<feature type="transmembrane region" description="Helical" evidence="2">
    <location>
        <begin position="140"/>
        <end position="166"/>
    </location>
</feature>
<evidence type="ECO:0000256" key="1">
    <source>
        <dbReference type="SAM" id="MobiDB-lite"/>
    </source>
</evidence>
<feature type="transmembrane region" description="Helical" evidence="2">
    <location>
        <begin position="85"/>
        <end position="106"/>
    </location>
</feature>
<dbReference type="Proteomes" id="UP000030752">
    <property type="component" value="Unassembled WGS sequence"/>
</dbReference>
<feature type="transmembrane region" description="Helical" evidence="2">
    <location>
        <begin position="221"/>
        <end position="242"/>
    </location>
</feature>
<keyword evidence="2" id="KW-0472">Membrane</keyword>
<sequence length="271" mass="28930">METHHKPSSFAGPASVSHSAARPTGSTRRQPSATDSSPTPASPHHVRTGTNLLSEHGHSYGLDALHRIAPMAVHSGASVASFFNGLFQTILAIGTLGASITFNYVLSNAAPADSNDSNVLDTPNNTGNGEPRFSAPTVQLFLSISWLLFLLGLAFASLGQTLLTFFRKHWERDWDGVHGRTSQVTVQWYAVLAAVLMGSLVIGAFALLCLVVVAYSPVVGWIALGFTGFFGAIIVVAVVNQVPWPCKWKRTKAWTPNDDVVKGHQGRSGTV</sequence>
<evidence type="ECO:0000256" key="2">
    <source>
        <dbReference type="SAM" id="Phobius"/>
    </source>
</evidence>
<evidence type="ECO:0000313" key="3">
    <source>
        <dbReference type="EMBL" id="ETN43011.1"/>
    </source>
</evidence>
<keyword evidence="2" id="KW-0812">Transmembrane</keyword>
<dbReference type="eggNOG" id="ENOG502S84H">
    <property type="taxonomic scope" value="Eukaryota"/>
</dbReference>
<keyword evidence="2" id="KW-1133">Transmembrane helix</keyword>
<dbReference type="HOGENOM" id="CLU_089699_0_0_1"/>
<feature type="compositionally biased region" description="Low complexity" evidence="1">
    <location>
        <begin position="31"/>
        <end position="43"/>
    </location>
</feature>
<dbReference type="EMBL" id="KB822718">
    <property type="protein sequence ID" value="ETN43011.1"/>
    <property type="molecule type" value="Genomic_DNA"/>
</dbReference>
<proteinExistence type="predicted"/>
<protein>
    <submittedName>
        <fullName evidence="3">Uncharacterized protein</fullName>
    </submittedName>
</protein>
<organism evidence="3 4">
    <name type="scientific">Cyphellophora europaea (strain CBS 101466)</name>
    <name type="common">Phialophora europaea</name>
    <dbReference type="NCBI Taxonomy" id="1220924"/>
    <lineage>
        <taxon>Eukaryota</taxon>
        <taxon>Fungi</taxon>
        <taxon>Dikarya</taxon>
        <taxon>Ascomycota</taxon>
        <taxon>Pezizomycotina</taxon>
        <taxon>Eurotiomycetes</taxon>
        <taxon>Chaetothyriomycetidae</taxon>
        <taxon>Chaetothyriales</taxon>
        <taxon>Cyphellophoraceae</taxon>
        <taxon>Cyphellophora</taxon>
    </lineage>
</organism>
<dbReference type="InParanoid" id="W2S2S0"/>
<gene>
    <name evidence="3" type="ORF">HMPREF1541_02169</name>
</gene>
<feature type="transmembrane region" description="Helical" evidence="2">
    <location>
        <begin position="186"/>
        <end position="215"/>
    </location>
</feature>
<evidence type="ECO:0000313" key="4">
    <source>
        <dbReference type="Proteomes" id="UP000030752"/>
    </source>
</evidence>
<dbReference type="AlphaFoldDB" id="W2S2S0"/>
<accession>W2S2S0</accession>
<dbReference type="VEuPathDB" id="FungiDB:HMPREF1541_02169"/>
<dbReference type="GeneID" id="19969508"/>
<name>W2S2S0_CYPE1</name>
<dbReference type="RefSeq" id="XP_008714747.1">
    <property type="nucleotide sequence ID" value="XM_008716525.1"/>
</dbReference>
<feature type="region of interest" description="Disordered" evidence="1">
    <location>
        <begin position="1"/>
        <end position="53"/>
    </location>
</feature>
<dbReference type="OrthoDB" id="3599804at2759"/>
<reference evidence="3 4" key="1">
    <citation type="submission" date="2013-03" db="EMBL/GenBank/DDBJ databases">
        <title>The Genome Sequence of Phialophora europaea CBS 101466.</title>
        <authorList>
            <consortium name="The Broad Institute Genomics Platform"/>
            <person name="Cuomo C."/>
            <person name="de Hoog S."/>
            <person name="Gorbushina A."/>
            <person name="Walker B."/>
            <person name="Young S.K."/>
            <person name="Zeng Q."/>
            <person name="Gargeya S."/>
            <person name="Fitzgerald M."/>
            <person name="Haas B."/>
            <person name="Abouelleil A."/>
            <person name="Allen A.W."/>
            <person name="Alvarado L."/>
            <person name="Arachchi H.M."/>
            <person name="Berlin A.M."/>
            <person name="Chapman S.B."/>
            <person name="Gainer-Dewar J."/>
            <person name="Goldberg J."/>
            <person name="Griggs A."/>
            <person name="Gujja S."/>
            <person name="Hansen M."/>
            <person name="Howarth C."/>
            <person name="Imamovic A."/>
            <person name="Ireland A."/>
            <person name="Larimer J."/>
            <person name="McCowan C."/>
            <person name="Murphy C."/>
            <person name="Pearson M."/>
            <person name="Poon T.W."/>
            <person name="Priest M."/>
            <person name="Roberts A."/>
            <person name="Saif S."/>
            <person name="Shea T."/>
            <person name="Sisk P."/>
            <person name="Sykes S."/>
            <person name="Wortman J."/>
            <person name="Nusbaum C."/>
            <person name="Birren B."/>
        </authorList>
    </citation>
    <scope>NUCLEOTIDE SEQUENCE [LARGE SCALE GENOMIC DNA]</scope>
    <source>
        <strain evidence="3 4">CBS 101466</strain>
    </source>
</reference>
<keyword evidence="4" id="KW-1185">Reference proteome</keyword>